<reference evidence="1 2" key="1">
    <citation type="journal article" date="2019" name="Sci. Rep.">
        <title>Orb-weaving spider Araneus ventricosus genome elucidates the spidroin gene catalogue.</title>
        <authorList>
            <person name="Kono N."/>
            <person name="Nakamura H."/>
            <person name="Ohtoshi R."/>
            <person name="Moran D.A.P."/>
            <person name="Shinohara A."/>
            <person name="Yoshida Y."/>
            <person name="Fujiwara M."/>
            <person name="Mori M."/>
            <person name="Tomita M."/>
            <person name="Arakawa K."/>
        </authorList>
    </citation>
    <scope>NUCLEOTIDE SEQUENCE [LARGE SCALE GENOMIC DNA]</scope>
</reference>
<accession>A0A4Y2IQS5</accession>
<keyword evidence="2" id="KW-1185">Reference proteome</keyword>
<evidence type="ECO:0000313" key="2">
    <source>
        <dbReference type="Proteomes" id="UP000499080"/>
    </source>
</evidence>
<evidence type="ECO:0000313" key="1">
    <source>
        <dbReference type="EMBL" id="GBM79316.1"/>
    </source>
</evidence>
<organism evidence="1 2">
    <name type="scientific">Araneus ventricosus</name>
    <name type="common">Orbweaver spider</name>
    <name type="synonym">Epeira ventricosa</name>
    <dbReference type="NCBI Taxonomy" id="182803"/>
    <lineage>
        <taxon>Eukaryota</taxon>
        <taxon>Metazoa</taxon>
        <taxon>Ecdysozoa</taxon>
        <taxon>Arthropoda</taxon>
        <taxon>Chelicerata</taxon>
        <taxon>Arachnida</taxon>
        <taxon>Araneae</taxon>
        <taxon>Araneomorphae</taxon>
        <taxon>Entelegynae</taxon>
        <taxon>Araneoidea</taxon>
        <taxon>Araneidae</taxon>
        <taxon>Araneus</taxon>
    </lineage>
</organism>
<proteinExistence type="predicted"/>
<dbReference type="EMBL" id="BGPR01002816">
    <property type="protein sequence ID" value="GBM79316.1"/>
    <property type="molecule type" value="Genomic_DNA"/>
</dbReference>
<comment type="caution">
    <text evidence="1">The sequence shown here is derived from an EMBL/GenBank/DDBJ whole genome shotgun (WGS) entry which is preliminary data.</text>
</comment>
<protein>
    <submittedName>
        <fullName evidence="1">Uncharacterized protein</fullName>
    </submittedName>
</protein>
<gene>
    <name evidence="1" type="ORF">AVEN_104859_1</name>
</gene>
<dbReference type="AlphaFoldDB" id="A0A4Y2IQS5"/>
<sequence length="109" mass="12248">MLASLSINTRPLVPPAPGVVSVTKRFISQTGNICNPGWSQRIGDFITLPYSSNATKLNVNFVNIWFAYLYDSNSTSVRHNILKNIVQLSQATALFFLQRCNHYQMPQNS</sequence>
<name>A0A4Y2IQS5_ARAVE</name>
<dbReference type="Proteomes" id="UP000499080">
    <property type="component" value="Unassembled WGS sequence"/>
</dbReference>